<organism evidence="6 7">
    <name type="scientific">Pandoraea terrigena</name>
    <dbReference type="NCBI Taxonomy" id="2508292"/>
    <lineage>
        <taxon>Bacteria</taxon>
        <taxon>Pseudomonadati</taxon>
        <taxon>Pseudomonadota</taxon>
        <taxon>Betaproteobacteria</taxon>
        <taxon>Burkholderiales</taxon>
        <taxon>Burkholderiaceae</taxon>
        <taxon>Pandoraea</taxon>
    </lineage>
</organism>
<sequence>MKTFTDKVAAITGAGSGMGRSLALELARRGAHLALSDIDETRVTHTAIACRALGVRVTSKRLDVAERDAVFDWARETAAAHGKVNLVFNNAGVSLSVPVATARQEDFTWLMDINFWGVVHGTQAFLPYLTASGDGHIVNTSSLFGLIAMPTQSAYNASKFAVRGFTEALRMELDLARSPVSCTCVHPGGVATQIVQASRIDDSIAALTGVDAQTHRQRANKLIDVTSADAAARQILAGVEHNARRVLVGPDARRVDRLARLLGARYQGLVVWFYRRTAMSRSASSNKHHAAAHAPDAPMTDGRRPLP</sequence>
<protein>
    <submittedName>
        <fullName evidence="6">Oxidoreductase SadH</fullName>
        <ecNumber evidence="6">1.-.-.-</ecNumber>
    </submittedName>
</protein>
<dbReference type="Pfam" id="PF00106">
    <property type="entry name" value="adh_short"/>
    <property type="match status" value="1"/>
</dbReference>
<dbReference type="SMART" id="SM00822">
    <property type="entry name" value="PKS_KR"/>
    <property type="match status" value="1"/>
</dbReference>
<comment type="similarity">
    <text evidence="1 3">Belongs to the short-chain dehydrogenases/reductases (SDR) family.</text>
</comment>
<evidence type="ECO:0000256" key="4">
    <source>
        <dbReference type="SAM" id="MobiDB-lite"/>
    </source>
</evidence>
<dbReference type="RefSeq" id="WP_150612248.1">
    <property type="nucleotide sequence ID" value="NZ_CABPRU010000003.1"/>
</dbReference>
<dbReference type="EMBL" id="CABPRU010000003">
    <property type="protein sequence ID" value="VVD89307.1"/>
    <property type="molecule type" value="Genomic_DNA"/>
</dbReference>
<evidence type="ECO:0000313" key="7">
    <source>
        <dbReference type="Proteomes" id="UP000334380"/>
    </source>
</evidence>
<accession>A0A5E4TNE4</accession>
<dbReference type="SUPFAM" id="SSF51735">
    <property type="entry name" value="NAD(P)-binding Rossmann-fold domains"/>
    <property type="match status" value="1"/>
</dbReference>
<dbReference type="Gene3D" id="3.40.50.720">
    <property type="entry name" value="NAD(P)-binding Rossmann-like Domain"/>
    <property type="match status" value="1"/>
</dbReference>
<feature type="region of interest" description="Disordered" evidence="4">
    <location>
        <begin position="283"/>
        <end position="307"/>
    </location>
</feature>
<evidence type="ECO:0000256" key="2">
    <source>
        <dbReference type="ARBA" id="ARBA00023002"/>
    </source>
</evidence>
<dbReference type="InterPro" id="IPR020904">
    <property type="entry name" value="Sc_DH/Rdtase_CS"/>
</dbReference>
<dbReference type="PRINTS" id="PR00081">
    <property type="entry name" value="GDHRDH"/>
</dbReference>
<dbReference type="InterPro" id="IPR002347">
    <property type="entry name" value="SDR_fam"/>
</dbReference>
<evidence type="ECO:0000256" key="1">
    <source>
        <dbReference type="ARBA" id="ARBA00006484"/>
    </source>
</evidence>
<dbReference type="PRINTS" id="PR00080">
    <property type="entry name" value="SDRFAMILY"/>
</dbReference>
<keyword evidence="2 6" id="KW-0560">Oxidoreductase</keyword>
<dbReference type="Proteomes" id="UP000334380">
    <property type="component" value="Unassembled WGS sequence"/>
</dbReference>
<dbReference type="OrthoDB" id="9790266at2"/>
<dbReference type="InterPro" id="IPR057326">
    <property type="entry name" value="KR_dom"/>
</dbReference>
<evidence type="ECO:0000259" key="5">
    <source>
        <dbReference type="SMART" id="SM00822"/>
    </source>
</evidence>
<dbReference type="PANTHER" id="PTHR43391">
    <property type="entry name" value="RETINOL DEHYDROGENASE-RELATED"/>
    <property type="match status" value="1"/>
</dbReference>
<reference evidence="6 7" key="1">
    <citation type="submission" date="2019-08" db="EMBL/GenBank/DDBJ databases">
        <authorList>
            <person name="Peeters C."/>
        </authorList>
    </citation>
    <scope>NUCLEOTIDE SEQUENCE [LARGE SCALE GENOMIC DNA]</scope>
    <source>
        <strain evidence="6 7">LMG 31013</strain>
    </source>
</reference>
<evidence type="ECO:0000256" key="3">
    <source>
        <dbReference type="RuleBase" id="RU000363"/>
    </source>
</evidence>
<proteinExistence type="inferred from homology"/>
<name>A0A5E4TNE4_9BURK</name>
<dbReference type="GO" id="GO:0016491">
    <property type="term" value="F:oxidoreductase activity"/>
    <property type="evidence" value="ECO:0007669"/>
    <property type="project" value="UniProtKB-KW"/>
</dbReference>
<dbReference type="AlphaFoldDB" id="A0A5E4TNE4"/>
<dbReference type="InterPro" id="IPR036291">
    <property type="entry name" value="NAD(P)-bd_dom_sf"/>
</dbReference>
<feature type="domain" description="Ketoreductase" evidence="5">
    <location>
        <begin position="7"/>
        <end position="191"/>
    </location>
</feature>
<dbReference type="EC" id="1.-.-.-" evidence="6"/>
<dbReference type="PANTHER" id="PTHR43391:SF82">
    <property type="entry name" value="OXIDOREDUCTASE SADH-RELATED"/>
    <property type="match status" value="1"/>
</dbReference>
<dbReference type="PROSITE" id="PS00061">
    <property type="entry name" value="ADH_SHORT"/>
    <property type="match status" value="1"/>
</dbReference>
<evidence type="ECO:0000313" key="6">
    <source>
        <dbReference type="EMBL" id="VVD89307.1"/>
    </source>
</evidence>
<gene>
    <name evidence="6" type="primary">sadH</name>
    <name evidence="6" type="ORF">PTE31013_01545</name>
</gene>
<keyword evidence="7" id="KW-1185">Reference proteome</keyword>